<accession>A0A7T8EPV6</accession>
<evidence type="ECO:0000313" key="1">
    <source>
        <dbReference type="EMBL" id="QQO90488.1"/>
    </source>
</evidence>
<proteinExistence type="predicted"/>
<dbReference type="EMBL" id="MW366843">
    <property type="protein sequence ID" value="QQO90488.1"/>
    <property type="molecule type" value="Genomic_DNA"/>
</dbReference>
<sequence length="78" mass="8624">MNKFQRHFKSLPETEASFSRVPPLGVTVITQGDGWVRGVTRMPNPGVSQIPKGVSLDTLKGLNIRHMDINLDPIEPNS</sequence>
<gene>
    <name evidence="1" type="ORF">pEaSNUABM5_00346</name>
</gene>
<name>A0A7T8EPV6_9CAUD</name>
<organism evidence="1 2">
    <name type="scientific">Erwinia phage pEa_SNUABM_5</name>
    <dbReference type="NCBI Taxonomy" id="2797313"/>
    <lineage>
        <taxon>Viruses</taxon>
        <taxon>Duplodnaviria</taxon>
        <taxon>Heunggongvirae</taxon>
        <taxon>Uroviricota</taxon>
        <taxon>Caudoviricetes</taxon>
        <taxon>Rivsvirus</taxon>
        <taxon>Rivsvirus SNUABM5</taxon>
    </lineage>
</organism>
<keyword evidence="2" id="KW-1185">Reference proteome</keyword>
<reference evidence="1 2" key="1">
    <citation type="submission" date="2020-12" db="EMBL/GenBank/DDBJ databases">
        <title>Complete genome sequence of Erwinia phage pEa_SNUABM_5.</title>
        <authorList>
            <person name="Kim S.G."/>
            <person name="Lee S.B."/>
            <person name="Kwon J."/>
            <person name="Park S.C."/>
        </authorList>
    </citation>
    <scope>NUCLEOTIDE SEQUENCE [LARGE SCALE GENOMIC DNA]</scope>
</reference>
<dbReference type="Proteomes" id="UP000596123">
    <property type="component" value="Segment"/>
</dbReference>
<protein>
    <submittedName>
        <fullName evidence="1">Uncharacterized protein</fullName>
    </submittedName>
</protein>
<evidence type="ECO:0000313" key="2">
    <source>
        <dbReference type="Proteomes" id="UP000596123"/>
    </source>
</evidence>